<dbReference type="InterPro" id="IPR056154">
    <property type="entry name" value="Beta-prop_IFT140_1st"/>
</dbReference>
<dbReference type="GO" id="GO:0031124">
    <property type="term" value="P:mRNA 3'-end processing"/>
    <property type="evidence" value="ECO:0007669"/>
    <property type="project" value="InterPro"/>
</dbReference>
<comment type="similarity">
    <text evidence="15">Belongs to the WD repeat WDR33 family.</text>
</comment>
<evidence type="ECO:0000256" key="12">
    <source>
        <dbReference type="ARBA" id="ARBA00025498"/>
    </source>
</evidence>
<evidence type="ECO:0000256" key="18">
    <source>
        <dbReference type="ARBA" id="ARBA00075792"/>
    </source>
</evidence>
<feature type="repeat" description="WD" evidence="20">
    <location>
        <begin position="140"/>
        <end position="172"/>
    </location>
</feature>
<feature type="compositionally biased region" description="Gly residues" evidence="21">
    <location>
        <begin position="556"/>
        <end position="577"/>
    </location>
</feature>
<dbReference type="Pfam" id="PF00400">
    <property type="entry name" value="WD40"/>
    <property type="match status" value="5"/>
</dbReference>
<evidence type="ECO:0000256" key="3">
    <source>
        <dbReference type="ARBA" id="ARBA00022499"/>
    </source>
</evidence>
<feature type="region of interest" description="Disordered" evidence="21">
    <location>
        <begin position="500"/>
        <end position="577"/>
    </location>
</feature>
<keyword evidence="9" id="KW-0007">Acetylation</keyword>
<evidence type="ECO:0000256" key="6">
    <source>
        <dbReference type="ARBA" id="ARBA00022664"/>
    </source>
</evidence>
<evidence type="ECO:0000256" key="17">
    <source>
        <dbReference type="ARBA" id="ARBA00068823"/>
    </source>
</evidence>
<evidence type="ECO:0000256" key="9">
    <source>
        <dbReference type="ARBA" id="ARBA00022990"/>
    </source>
</evidence>
<dbReference type="SUPFAM" id="SSF50978">
    <property type="entry name" value="WD40 repeat-like"/>
    <property type="match status" value="1"/>
</dbReference>
<evidence type="ECO:0000256" key="20">
    <source>
        <dbReference type="PROSITE-ProRule" id="PRU00221"/>
    </source>
</evidence>
<dbReference type="InterPro" id="IPR045245">
    <property type="entry name" value="Pfs2-like"/>
</dbReference>
<dbReference type="CDD" id="cd00200">
    <property type="entry name" value="WD40"/>
    <property type="match status" value="1"/>
</dbReference>
<dbReference type="Gene3D" id="2.130.10.10">
    <property type="entry name" value="YVTN repeat-like/Quinoprotein amine dehydrogenase"/>
    <property type="match status" value="2"/>
</dbReference>
<comment type="subcellular location">
    <subcellularLocation>
        <location evidence="1">Nucleus</location>
    </subcellularLocation>
</comment>
<reference evidence="23" key="1">
    <citation type="submission" date="2021-07" db="EMBL/GenBank/DDBJ databases">
        <title>Draft genome of Mortierella alpina, strain LL118, isolated from an aspen leaf litter sample.</title>
        <authorList>
            <person name="Yang S."/>
            <person name="Vinatzer B.A."/>
        </authorList>
    </citation>
    <scope>NUCLEOTIDE SEQUENCE</scope>
    <source>
        <strain evidence="23">LL118</strain>
    </source>
</reference>
<dbReference type="Proteomes" id="UP000717515">
    <property type="component" value="Unassembled WGS sequence"/>
</dbReference>
<keyword evidence="7" id="KW-0677">Repeat</keyword>
<dbReference type="AlphaFoldDB" id="A0A9P8D000"/>
<evidence type="ECO:0000256" key="5">
    <source>
        <dbReference type="ARBA" id="ARBA00022574"/>
    </source>
</evidence>
<keyword evidence="6" id="KW-0507">mRNA processing</keyword>
<keyword evidence="8" id="KW-0832">Ubl conjugation</keyword>
<dbReference type="GO" id="GO:0005847">
    <property type="term" value="C:mRNA cleavage and polyadenylation specificity factor complex"/>
    <property type="evidence" value="ECO:0007669"/>
    <property type="project" value="TreeGrafter"/>
</dbReference>
<evidence type="ECO:0000256" key="13">
    <source>
        <dbReference type="ARBA" id="ARBA00026154"/>
    </source>
</evidence>
<evidence type="ECO:0000256" key="7">
    <source>
        <dbReference type="ARBA" id="ARBA00022737"/>
    </source>
</evidence>
<dbReference type="InterPro" id="IPR001680">
    <property type="entry name" value="WD40_rpt"/>
</dbReference>
<evidence type="ECO:0000313" key="24">
    <source>
        <dbReference type="Proteomes" id="UP000717515"/>
    </source>
</evidence>
<feature type="domain" description="IFT140 first beta-propeller" evidence="22">
    <location>
        <begin position="95"/>
        <end position="174"/>
    </location>
</feature>
<dbReference type="InterPro" id="IPR015943">
    <property type="entry name" value="WD40/YVTN_repeat-like_dom_sf"/>
</dbReference>
<keyword evidence="10" id="KW-0176">Collagen</keyword>
<evidence type="ECO:0000256" key="4">
    <source>
        <dbReference type="ARBA" id="ARBA00022553"/>
    </source>
</evidence>
<evidence type="ECO:0000256" key="10">
    <source>
        <dbReference type="ARBA" id="ARBA00023119"/>
    </source>
</evidence>
<evidence type="ECO:0000313" key="23">
    <source>
        <dbReference type="EMBL" id="KAG9325179.1"/>
    </source>
</evidence>
<comment type="subunit">
    <text evidence="16">Component of the cleavage and polyadenylation specificity factor (CPSF) module of the pre-mRNA 3'-end processing complex. Interacts with CPSF3/CPSF73.</text>
</comment>
<dbReference type="FunFam" id="2.130.10.10:FF:000085">
    <property type="entry name" value="WD repeat domain 33"/>
    <property type="match status" value="1"/>
</dbReference>
<organism evidence="23 24">
    <name type="scientific">Mortierella alpina</name>
    <name type="common">Oleaginous fungus</name>
    <name type="synonym">Mortierella renispora</name>
    <dbReference type="NCBI Taxonomy" id="64518"/>
    <lineage>
        <taxon>Eukaryota</taxon>
        <taxon>Fungi</taxon>
        <taxon>Fungi incertae sedis</taxon>
        <taxon>Mucoromycota</taxon>
        <taxon>Mortierellomycotina</taxon>
        <taxon>Mortierellomycetes</taxon>
        <taxon>Mortierellales</taxon>
        <taxon>Mortierellaceae</taxon>
        <taxon>Mortierella</taxon>
    </lineage>
</organism>
<evidence type="ECO:0000256" key="21">
    <source>
        <dbReference type="SAM" id="MobiDB-lite"/>
    </source>
</evidence>
<accession>A0A9P8D000</accession>
<keyword evidence="3" id="KW-1017">Isopeptide bond</keyword>
<feature type="repeat" description="WD" evidence="20">
    <location>
        <begin position="351"/>
        <end position="382"/>
    </location>
</feature>
<evidence type="ECO:0000256" key="8">
    <source>
        <dbReference type="ARBA" id="ARBA00022843"/>
    </source>
</evidence>
<dbReference type="SMART" id="SM00320">
    <property type="entry name" value="WD40"/>
    <property type="match status" value="7"/>
</dbReference>
<keyword evidence="4" id="KW-0597">Phosphoprotein</keyword>
<dbReference type="Pfam" id="PF23383">
    <property type="entry name" value="Beta-prop_IFT140_1st"/>
    <property type="match status" value="1"/>
</dbReference>
<dbReference type="PROSITE" id="PS50082">
    <property type="entry name" value="WD_REPEATS_2"/>
    <property type="match status" value="7"/>
</dbReference>
<feature type="repeat" description="WD" evidence="20">
    <location>
        <begin position="265"/>
        <end position="306"/>
    </location>
</feature>
<dbReference type="EMBL" id="JAIFTL010000046">
    <property type="protein sequence ID" value="KAG9325179.1"/>
    <property type="molecule type" value="Genomic_DNA"/>
</dbReference>
<keyword evidence="11" id="KW-0539">Nucleus</keyword>
<dbReference type="FunFam" id="2.130.10.10:FF:000069">
    <property type="entry name" value="WD repeat domain 33"/>
    <property type="match status" value="1"/>
</dbReference>
<comment type="caution">
    <text evidence="23">The sequence shown here is derived from an EMBL/GenBank/DDBJ whole genome shotgun (WGS) entry which is preliminary data.</text>
</comment>
<name>A0A9P8D000_MORAP</name>
<dbReference type="PANTHER" id="PTHR22836:SF0">
    <property type="entry name" value="PRE-MRNA 3' END PROCESSING PROTEIN WDR33"/>
    <property type="match status" value="1"/>
</dbReference>
<evidence type="ECO:0000256" key="2">
    <source>
        <dbReference type="ARBA" id="ARBA00022481"/>
    </source>
</evidence>
<feature type="repeat" description="WD" evidence="20">
    <location>
        <begin position="98"/>
        <end position="130"/>
    </location>
</feature>
<feature type="repeat" description="WD" evidence="20">
    <location>
        <begin position="223"/>
        <end position="264"/>
    </location>
</feature>
<comment type="function">
    <text evidence="14">Essential for both cleavage and polyadenylation of pre-mRNA 3' ends.</text>
</comment>
<feature type="compositionally biased region" description="Gly residues" evidence="21">
    <location>
        <begin position="500"/>
        <end position="537"/>
    </location>
</feature>
<protein>
    <recommendedName>
        <fullName evidence="13">Polyadenylation factor subunit 2</fullName>
    </recommendedName>
    <alternativeName>
        <fullName evidence="18">WD repeat-containing protein 33</fullName>
    </alternativeName>
    <alternativeName>
        <fullName evidence="19">WD repeat-containing protein of 146 kDa</fullName>
    </alternativeName>
    <alternativeName>
        <fullName evidence="17">pre-mRNA 3' end processing protein WDR33</fullName>
    </alternativeName>
</protein>
<evidence type="ECO:0000256" key="14">
    <source>
        <dbReference type="ARBA" id="ARBA00058681"/>
    </source>
</evidence>
<evidence type="ECO:0000259" key="22">
    <source>
        <dbReference type="Pfam" id="PF23383"/>
    </source>
</evidence>
<sequence length="577" mass="62750">MSTYAPRREFTPRDGAAGGYGSRIVFDGKRMRKSIQRRTVDYNHSITRWLQTSPYIVSKRDLPFLRPDPNFIVDLLPPSAYANNPTNAVTTKFVHTSTNKNRCPVNVIRWTPEGRRLVTGSSSGEFTLWNGLTFNFETILQAHDTAVRAMKWSHNDEWMVTADHNGFIKYWQSNMNPLKVFQGHKEAIRDLSFSPSDARFATCSDDGTIKIWNFNEGIEERTLTGHGWDVKCVDWHPQKSLLASGSKDNLVKLWDPKTGRTLTTLHGHKNTILGLQWNKNGNWLATAARDQLVKIYDIRMMKDLQTFRGHKKEVCSVAWHPQHESLLATGGSEGAIMFWTMGQSEPTGGMENAHDSNVWSLDWHPVGHILVSGSNDHTTRFWTRNRPGESMQDKFNVGIQKAAEMGLTDSGAAQDEDNEFVPGLGNYNASSGSGFDMSPMAGIPGLGGGPAAGGPPVGSIPGLDSHSGMLPGLGMGGPPPPPLHGMGQMGQMGQGPPNGFHGGGMQRQGPPFGQGGPGQWQGGGGPDRHQGGGGGNWGNNRGRGRGGFNQDRRGGRGGFRGGFGRGGGGEGGWNNNN</sequence>
<gene>
    <name evidence="23" type="ORF">KVV02_002033</name>
</gene>
<evidence type="ECO:0000256" key="15">
    <source>
        <dbReference type="ARBA" id="ARBA00061690"/>
    </source>
</evidence>
<proteinExistence type="inferred from homology"/>
<evidence type="ECO:0000256" key="11">
    <source>
        <dbReference type="ARBA" id="ARBA00023242"/>
    </source>
</evidence>
<dbReference type="InterPro" id="IPR036322">
    <property type="entry name" value="WD40_repeat_dom_sf"/>
</dbReference>
<keyword evidence="2" id="KW-0488">Methylation</keyword>
<dbReference type="PROSITE" id="PS50294">
    <property type="entry name" value="WD_REPEATS_REGION"/>
    <property type="match status" value="6"/>
</dbReference>
<evidence type="ECO:0000256" key="1">
    <source>
        <dbReference type="ARBA" id="ARBA00004123"/>
    </source>
</evidence>
<dbReference type="PANTHER" id="PTHR22836">
    <property type="entry name" value="WD40 REPEAT PROTEIN"/>
    <property type="match status" value="1"/>
</dbReference>
<comment type="function">
    <text evidence="12">Required for 3'-end cleavage and polyadenylation of pre-mRNAs. Also involved in chromosome segregation where it has a role in chromosome attachment to the mitotic spindle.</text>
</comment>
<evidence type="ECO:0000256" key="19">
    <source>
        <dbReference type="ARBA" id="ARBA00076133"/>
    </source>
</evidence>
<dbReference type="InterPro" id="IPR020472">
    <property type="entry name" value="WD40_PAC1"/>
</dbReference>
<dbReference type="PRINTS" id="PR00320">
    <property type="entry name" value="GPROTEINBRPT"/>
</dbReference>
<feature type="repeat" description="WD" evidence="20">
    <location>
        <begin position="307"/>
        <end position="341"/>
    </location>
</feature>
<dbReference type="FunFam" id="2.130.10.10:FF:000077">
    <property type="entry name" value="WD repeat domain 33"/>
    <property type="match status" value="1"/>
</dbReference>
<evidence type="ECO:0000256" key="16">
    <source>
        <dbReference type="ARBA" id="ARBA00063159"/>
    </source>
</evidence>
<feature type="repeat" description="WD" evidence="20">
    <location>
        <begin position="181"/>
        <end position="222"/>
    </location>
</feature>
<keyword evidence="5 20" id="KW-0853">WD repeat</keyword>